<organism evidence="2 3">
    <name type="scientific">Thermofilum adornatum 1505</name>
    <dbReference type="NCBI Taxonomy" id="697581"/>
    <lineage>
        <taxon>Archaea</taxon>
        <taxon>Thermoproteota</taxon>
        <taxon>Thermoprotei</taxon>
        <taxon>Thermofilales</taxon>
        <taxon>Thermofilaceae</taxon>
        <taxon>Thermofilum</taxon>
    </lineage>
</organism>
<feature type="compositionally biased region" description="Basic and acidic residues" evidence="1">
    <location>
        <begin position="182"/>
        <end position="193"/>
    </location>
</feature>
<evidence type="ECO:0000313" key="3">
    <source>
        <dbReference type="Proteomes" id="UP000266720"/>
    </source>
</evidence>
<sequence>MEELDRLLQLVGKFLEAYASNNLEAPRIPSEIGECFEYYRPRKIKPLRLNPIVEEVMEELVNSPIVLDALAKEFDVFLKDRRGEKDYLLGCEFIEEISEAGDTIAREKLLLDLDLELRSGLLNVYAERLLADVLDEYEWNIRSGANHGEAVNAVLELVTKILEGKRPETLFIEGAGPWSADLENKPWDKEPKKGSYCRSSCDLPRQSIPRVK</sequence>
<dbReference type="GeneID" id="25406513"/>
<gene>
    <name evidence="2" type="ORF">TCARB_1099</name>
</gene>
<dbReference type="EMBL" id="CP007493">
    <property type="protein sequence ID" value="AJB42147.1"/>
    <property type="molecule type" value="Genomic_DNA"/>
</dbReference>
<evidence type="ECO:0000256" key="1">
    <source>
        <dbReference type="SAM" id="MobiDB-lite"/>
    </source>
</evidence>
<dbReference type="KEGG" id="tcb:TCARB_1099"/>
<dbReference type="STRING" id="697581.TCARB_1099"/>
<evidence type="ECO:0000313" key="2">
    <source>
        <dbReference type="EMBL" id="AJB42147.1"/>
    </source>
</evidence>
<reference evidence="3" key="1">
    <citation type="book" date="2010" name="EXTREMOPHILES" publisher="0:0-0">
        <title>Complete genome sequences of ten hyperthermophilic archaea reveal their metabolic capabilities and possible ecological roles.</title>
        <editorList>
            <person name="?"/>
        </editorList>
        <authorList>
            <person name="Ravin N.V."/>
            <person name="Mardanov A.V."/>
            <person name="Bonch-Osmolovskaya E.A."/>
            <person name="Skryabin K.G."/>
        </authorList>
    </citation>
    <scope>NUCLEOTIDE SEQUENCE [LARGE SCALE GENOMIC DNA]</scope>
    <source>
        <strain evidence="3">1505</strain>
    </source>
</reference>
<name>A0A3G1A966_9CREN</name>
<dbReference type="RefSeq" id="WP_052886959.1">
    <property type="nucleotide sequence ID" value="NZ_CP007493.1"/>
</dbReference>
<proteinExistence type="predicted"/>
<feature type="region of interest" description="Disordered" evidence="1">
    <location>
        <begin position="181"/>
        <end position="212"/>
    </location>
</feature>
<dbReference type="Proteomes" id="UP000266720">
    <property type="component" value="Chromosome"/>
</dbReference>
<protein>
    <submittedName>
        <fullName evidence="2">Uncharacterized protein</fullName>
    </submittedName>
</protein>
<dbReference type="AlphaFoldDB" id="A0A3G1A966"/>
<accession>A0A3G1A966</accession>